<dbReference type="GO" id="GO:0006289">
    <property type="term" value="P:nucleotide-excision repair"/>
    <property type="evidence" value="ECO:0007669"/>
    <property type="project" value="InterPro"/>
</dbReference>
<dbReference type="GO" id="GO:0016787">
    <property type="term" value="F:hydrolase activity"/>
    <property type="evidence" value="ECO:0007669"/>
    <property type="project" value="UniProtKB-KW"/>
</dbReference>
<evidence type="ECO:0000256" key="2">
    <source>
        <dbReference type="ARBA" id="ARBA00022759"/>
    </source>
</evidence>
<keyword evidence="6" id="KW-0234">DNA repair</keyword>
<gene>
    <name evidence="7" type="ORF">BET99_04500</name>
</gene>
<keyword evidence="3" id="KW-0227">DNA damage</keyword>
<dbReference type="Proteomes" id="UP000183615">
    <property type="component" value="Unassembled WGS sequence"/>
</dbReference>
<dbReference type="GO" id="GO:0004519">
    <property type="term" value="F:endonuclease activity"/>
    <property type="evidence" value="ECO:0007669"/>
    <property type="project" value="UniProtKB-KW"/>
</dbReference>
<dbReference type="InterPro" id="IPR004601">
    <property type="entry name" value="UvdE"/>
</dbReference>
<evidence type="ECO:0000256" key="4">
    <source>
        <dbReference type="ARBA" id="ARBA00022769"/>
    </source>
</evidence>
<dbReference type="AlphaFoldDB" id="A0A1J5U0W0"/>
<dbReference type="EMBL" id="MIYZ01000015">
    <property type="protein sequence ID" value="OIR22389.1"/>
    <property type="molecule type" value="Genomic_DNA"/>
</dbReference>
<keyword evidence="4" id="KW-0228">DNA excision</keyword>
<name>A0A1J5U0W0_9ARCH</name>
<dbReference type="Gene3D" id="3.20.20.150">
    <property type="entry name" value="Divalent-metal-dependent TIM barrel enzymes"/>
    <property type="match status" value="1"/>
</dbReference>
<keyword evidence="1" id="KW-0540">Nuclease</keyword>
<dbReference type="PANTHER" id="PTHR31290">
    <property type="entry name" value="UV-DAMAGE ENDONUCLEASE"/>
    <property type="match status" value="1"/>
</dbReference>
<evidence type="ECO:0000313" key="7">
    <source>
        <dbReference type="EMBL" id="OIR22389.1"/>
    </source>
</evidence>
<dbReference type="PANTHER" id="PTHR31290:SF5">
    <property type="entry name" value="UV-DAMAGE ENDONUCLEASE"/>
    <property type="match status" value="1"/>
</dbReference>
<evidence type="ECO:0000313" key="8">
    <source>
        <dbReference type="Proteomes" id="UP000183615"/>
    </source>
</evidence>
<protein>
    <submittedName>
        <fullName evidence="7">UV damage repair endonuclease UvsE</fullName>
    </submittedName>
</protein>
<organism evidence="7 8">
    <name type="scientific">Marine Group III euryarchaeote CG-Epi2</name>
    <dbReference type="NCBI Taxonomy" id="1888996"/>
    <lineage>
        <taxon>Archaea</taxon>
        <taxon>Methanobacteriati</taxon>
        <taxon>Thermoplasmatota</taxon>
        <taxon>Thermoplasmata</taxon>
        <taxon>Candidatus Thermoprofundales</taxon>
    </lineage>
</organism>
<evidence type="ECO:0000256" key="6">
    <source>
        <dbReference type="ARBA" id="ARBA00023204"/>
    </source>
</evidence>
<dbReference type="NCBIfam" id="TIGR00629">
    <property type="entry name" value="uvde"/>
    <property type="match status" value="1"/>
</dbReference>
<dbReference type="InterPro" id="IPR036237">
    <property type="entry name" value="Xyl_isomerase-like_sf"/>
</dbReference>
<evidence type="ECO:0000256" key="3">
    <source>
        <dbReference type="ARBA" id="ARBA00022763"/>
    </source>
</evidence>
<comment type="caution">
    <text evidence="7">The sequence shown here is derived from an EMBL/GenBank/DDBJ whole genome shotgun (WGS) entry which is preliminary data.</text>
</comment>
<keyword evidence="5" id="KW-0378">Hydrolase</keyword>
<dbReference type="Pfam" id="PF03851">
    <property type="entry name" value="UvdE"/>
    <property type="match status" value="1"/>
</dbReference>
<reference evidence="7 8" key="1">
    <citation type="submission" date="2016-08" db="EMBL/GenBank/DDBJ databases">
        <title>New Insights into Marine Group III Euryarchaeota, from dark to light.</title>
        <authorList>
            <person name="Haro-Moreno J.M."/>
            <person name="Rodriguez-Valera F."/>
            <person name="Lopez-Garcia P."/>
            <person name="Moreira D."/>
            <person name="Martin-Cuadrado A.B."/>
        </authorList>
    </citation>
    <scope>NUCLEOTIDE SEQUENCE [LARGE SCALE GENOMIC DNA]</scope>
    <source>
        <strain evidence="7">CG-Epi2</strain>
    </source>
</reference>
<dbReference type="GO" id="GO:0009411">
    <property type="term" value="P:response to UV"/>
    <property type="evidence" value="ECO:0007669"/>
    <property type="project" value="InterPro"/>
</dbReference>
<proteinExistence type="predicted"/>
<accession>A0A1J5U0W0</accession>
<evidence type="ECO:0000256" key="1">
    <source>
        <dbReference type="ARBA" id="ARBA00022722"/>
    </source>
</evidence>
<dbReference type="SUPFAM" id="SSF51658">
    <property type="entry name" value="Xylose isomerase-like"/>
    <property type="match status" value="1"/>
</dbReference>
<evidence type="ECO:0000256" key="5">
    <source>
        <dbReference type="ARBA" id="ARBA00022801"/>
    </source>
</evidence>
<sequence>MKIGYPCVNWSIGCTSNKKFRIKSFSEEKFNSTVKNNLECLDKIVDYNIEHNLLFLRISSETIPFASHDICKIDWQNNFKKELEQIGKKLKQNNFRVSMHPGQFTVINSPNEEVVRKSISELQYHSDFLNLLQVDNTAKIQIHVGGVYGNKDAAIERFIKVYNSTPKEIKDRLAIENDDKHYSVDDCMIIFNKTEIPIILDNFHLECLNNGESLLEAYNLIENTWGKDHGVPMLDYSSQQPSARIGKHADHIDIQHFKEFMKIMKGKDADIIFEIKDKERSVLEAKKYL</sequence>
<keyword evidence="2 7" id="KW-0255">Endonuclease</keyword>